<accession>A0ABP9WLI1</accession>
<dbReference type="Gene3D" id="3.20.20.70">
    <property type="entry name" value="Aldolase class I"/>
    <property type="match status" value="1"/>
</dbReference>
<feature type="site" description="Interacts with tRNA; defines subfamily-specific binding signature" evidence="9">
    <location>
        <position position="218"/>
    </location>
</feature>
<evidence type="ECO:0000313" key="13">
    <source>
        <dbReference type="EMBL" id="GAA5524059.1"/>
    </source>
</evidence>
<evidence type="ECO:0000256" key="8">
    <source>
        <dbReference type="ARBA" id="ARBA00023002"/>
    </source>
</evidence>
<evidence type="ECO:0000256" key="5">
    <source>
        <dbReference type="ARBA" id="ARBA00022694"/>
    </source>
</evidence>
<keyword evidence="3 9" id="KW-0285">Flavoprotein</keyword>
<evidence type="ECO:0000256" key="6">
    <source>
        <dbReference type="ARBA" id="ARBA00022857"/>
    </source>
</evidence>
<dbReference type="CDD" id="cd02801">
    <property type="entry name" value="DUS_like_FMN"/>
    <property type="match status" value="1"/>
</dbReference>
<name>A0ABP9WLI1_9GAMM</name>
<dbReference type="PIRSF" id="PIRSF006621">
    <property type="entry name" value="Dus"/>
    <property type="match status" value="1"/>
</dbReference>
<dbReference type="EC" id="1.3.1.91" evidence="9"/>
<dbReference type="InterPro" id="IPR035587">
    <property type="entry name" value="DUS-like_FMN-bd"/>
</dbReference>
<keyword evidence="6 9" id="KW-0521">NADP</keyword>
<feature type="site" description="Interacts with tRNA" evidence="9">
    <location>
        <position position="221"/>
    </location>
</feature>
<dbReference type="NCBIfam" id="TIGR00742">
    <property type="entry name" value="yjbN"/>
    <property type="match status" value="1"/>
</dbReference>
<keyword evidence="4 9" id="KW-0288">FMN</keyword>
<comment type="caution">
    <text evidence="9">Lacks conserved residue(s) required for the propagation of feature annotation.</text>
</comment>
<feature type="binding site" evidence="9">
    <location>
        <position position="105"/>
    </location>
    <ligand>
        <name>FMN</name>
        <dbReference type="ChEBI" id="CHEBI:58210"/>
    </ligand>
</feature>
<comment type="similarity">
    <text evidence="10">Belongs to the dus family.</text>
</comment>
<comment type="catalytic activity">
    <reaction evidence="9">
        <text>5,6-dihydrouridine(20) in tRNA + NADP(+) = uridine(20) in tRNA + NADPH + H(+)</text>
        <dbReference type="Rhea" id="RHEA:53336"/>
        <dbReference type="Rhea" id="RHEA-COMP:13533"/>
        <dbReference type="Rhea" id="RHEA-COMP:13534"/>
        <dbReference type="ChEBI" id="CHEBI:15378"/>
        <dbReference type="ChEBI" id="CHEBI:57783"/>
        <dbReference type="ChEBI" id="CHEBI:58349"/>
        <dbReference type="ChEBI" id="CHEBI:65315"/>
        <dbReference type="ChEBI" id="CHEBI:74443"/>
        <dbReference type="EC" id="1.3.1.91"/>
    </reaction>
</comment>
<feature type="binding site" evidence="9">
    <location>
        <position position="206"/>
    </location>
    <ligand>
        <name>FMN</name>
        <dbReference type="ChEBI" id="CHEBI:58210"/>
    </ligand>
</feature>
<comment type="caution">
    <text evidence="13">The sequence shown here is derived from an EMBL/GenBank/DDBJ whole genome shotgun (WGS) entry which is preliminary data.</text>
</comment>
<feature type="domain" description="DUS-like FMN-binding" evidence="12">
    <location>
        <begin position="51"/>
        <end position="352"/>
    </location>
</feature>
<feature type="binding site" evidence="9">
    <location>
        <begin position="268"/>
        <end position="269"/>
    </location>
    <ligand>
        <name>FMN</name>
        <dbReference type="ChEBI" id="CHEBI:58210"/>
    </ligand>
</feature>
<dbReference type="InterPro" id="IPR001269">
    <property type="entry name" value="DUS_fam"/>
</dbReference>
<dbReference type="Pfam" id="PF01207">
    <property type="entry name" value="Dus"/>
    <property type="match status" value="1"/>
</dbReference>
<dbReference type="Proteomes" id="UP001408594">
    <property type="component" value="Unassembled WGS sequence"/>
</dbReference>
<comment type="catalytic activity">
    <reaction evidence="9">
        <text>5,6-dihydrouridine(20) in tRNA + NAD(+) = uridine(20) in tRNA + NADH + H(+)</text>
        <dbReference type="Rhea" id="RHEA:53340"/>
        <dbReference type="Rhea" id="RHEA-COMP:13533"/>
        <dbReference type="Rhea" id="RHEA-COMP:13534"/>
        <dbReference type="ChEBI" id="CHEBI:15378"/>
        <dbReference type="ChEBI" id="CHEBI:57540"/>
        <dbReference type="ChEBI" id="CHEBI:57945"/>
        <dbReference type="ChEBI" id="CHEBI:65315"/>
        <dbReference type="ChEBI" id="CHEBI:74443"/>
        <dbReference type="EC" id="1.3.1.91"/>
    </reaction>
</comment>
<keyword evidence="5 9" id="KW-0819">tRNA processing</keyword>
<keyword evidence="7 9" id="KW-0694">RNA-binding</keyword>
<evidence type="ECO:0000259" key="12">
    <source>
        <dbReference type="Pfam" id="PF01207"/>
    </source>
</evidence>
<dbReference type="HAMAP" id="MF_02041">
    <property type="entry name" value="DusA_subfam"/>
    <property type="match status" value="1"/>
</dbReference>
<feature type="site" description="Interacts with tRNA" evidence="9">
    <location>
        <position position="132"/>
    </location>
</feature>
<keyword evidence="8 9" id="KW-0560">Oxidoreductase</keyword>
<dbReference type="EMBL" id="BAABRT010000003">
    <property type="protein sequence ID" value="GAA5524059.1"/>
    <property type="molecule type" value="Genomic_DNA"/>
</dbReference>
<dbReference type="Gene3D" id="1.20.120.1460">
    <property type="match status" value="1"/>
</dbReference>
<gene>
    <name evidence="9 13" type="primary">dusA</name>
    <name evidence="13" type="ORF">Maes01_00612</name>
</gene>
<evidence type="ECO:0000256" key="7">
    <source>
        <dbReference type="ARBA" id="ARBA00022884"/>
    </source>
</evidence>
<dbReference type="PANTHER" id="PTHR42907:SF1">
    <property type="entry name" value="FMN-LINKED OXIDOREDUCTASES SUPERFAMILY PROTEIN"/>
    <property type="match status" value="1"/>
</dbReference>
<evidence type="ECO:0000256" key="11">
    <source>
        <dbReference type="SAM" id="MobiDB-lite"/>
    </source>
</evidence>
<evidence type="ECO:0000256" key="3">
    <source>
        <dbReference type="ARBA" id="ARBA00022630"/>
    </source>
</evidence>
<dbReference type="NCBIfam" id="NF008774">
    <property type="entry name" value="PRK11815.1"/>
    <property type="match status" value="1"/>
</dbReference>
<feature type="binding site" evidence="9">
    <location>
        <position position="174"/>
    </location>
    <ligand>
        <name>FMN</name>
        <dbReference type="ChEBI" id="CHEBI:58210"/>
    </ligand>
</feature>
<keyword evidence="2 9" id="KW-0820">tRNA-binding</keyword>
<comment type="function">
    <text evidence="9">Catalyzes the synthesis of 5,6-dihydrouridine (D), a modified base found in the D-loop of most tRNAs, via the reduction of the C5-C6 double bond in target uridines. Specifically modifies U20 and U20a in tRNAs.</text>
</comment>
<reference evidence="13 14" key="1">
    <citation type="submission" date="2024-02" db="EMBL/GenBank/DDBJ databases">
        <title>Microbulbifer aestuariivivens NBRC 112533.</title>
        <authorList>
            <person name="Ichikawa N."/>
            <person name="Katano-Makiyama Y."/>
            <person name="Hidaka K."/>
        </authorList>
    </citation>
    <scope>NUCLEOTIDE SEQUENCE [LARGE SCALE GENOMIC DNA]</scope>
    <source>
        <strain evidence="13 14">NBRC 112533</strain>
    </source>
</reference>
<comment type="similarity">
    <text evidence="9">Belongs to the Dus family. DusA subfamily.</text>
</comment>
<dbReference type="PANTHER" id="PTHR42907">
    <property type="entry name" value="FMN-LINKED OXIDOREDUCTASES SUPERFAMILY PROTEIN"/>
    <property type="match status" value="1"/>
</dbReference>
<comment type="catalytic activity">
    <reaction evidence="9">
        <text>5,6-dihydrouridine(20a) in tRNA + NADP(+) = uridine(20a) in tRNA + NADPH + H(+)</text>
        <dbReference type="Rhea" id="RHEA:53344"/>
        <dbReference type="Rhea" id="RHEA-COMP:13535"/>
        <dbReference type="Rhea" id="RHEA-COMP:13536"/>
        <dbReference type="ChEBI" id="CHEBI:15378"/>
        <dbReference type="ChEBI" id="CHEBI:57783"/>
        <dbReference type="ChEBI" id="CHEBI:58349"/>
        <dbReference type="ChEBI" id="CHEBI:65315"/>
        <dbReference type="ChEBI" id="CHEBI:74443"/>
    </reaction>
</comment>
<feature type="compositionally biased region" description="Polar residues" evidence="11">
    <location>
        <begin position="16"/>
        <end position="27"/>
    </location>
</feature>
<evidence type="ECO:0000256" key="9">
    <source>
        <dbReference type="HAMAP-Rule" id="MF_02041"/>
    </source>
</evidence>
<keyword evidence="14" id="KW-1185">Reference proteome</keyword>
<evidence type="ECO:0000313" key="14">
    <source>
        <dbReference type="Proteomes" id="UP001408594"/>
    </source>
</evidence>
<sequence length="364" mass="40024">MPDSPAAPAPSPSSAEQSGGNSSNPTPITAKYGAGEHSTAPQSVSHRFCTAPLMDWSDRHCRYFWRLLTRRATLYTEMVTTGALLFGDRQRHLDFSPQEQPAALQLGGSNPQELAQCAQLAQQWGYSEVNLNCGCPSDRVQSGRFGACLMAEPALVADCLAAMRAAVSIPVTVKHRIGIDDMEDYAGLTAFVEAQAAVGIETFIVHARKAWLNGLSPKENREIPPLKYDMVYQLKRDFPQLEIVLNGGINTIEECEQHLQQLDGVMLGRAAYQNPAMLAEVDSRLFGDAPGPTPVEVVEQMLPYIEREMQNGQRLNYISRHMLGLFQGVPGARRFRRHLSENAHRPDAGPEVMREALALVTQAA</sequence>
<dbReference type="InterPro" id="IPR018517">
    <property type="entry name" value="tRNA_hU_synthase_CS"/>
</dbReference>
<feature type="site" description="Interacts with tRNA; defines subfamily-specific binding signature" evidence="9">
    <location>
        <position position="336"/>
    </location>
</feature>
<dbReference type="PROSITE" id="PS01136">
    <property type="entry name" value="UPF0034"/>
    <property type="match status" value="1"/>
</dbReference>
<comment type="cofactor">
    <cofactor evidence="1 9 10">
        <name>FMN</name>
        <dbReference type="ChEBI" id="CHEBI:58210"/>
    </cofactor>
</comment>
<evidence type="ECO:0000256" key="4">
    <source>
        <dbReference type="ARBA" id="ARBA00022643"/>
    </source>
</evidence>
<feature type="compositionally biased region" description="Pro residues" evidence="11">
    <location>
        <begin position="1"/>
        <end position="11"/>
    </location>
</feature>
<dbReference type="InterPro" id="IPR013785">
    <property type="entry name" value="Aldolase_TIM"/>
</dbReference>
<feature type="binding site" evidence="9">
    <location>
        <begin position="246"/>
        <end position="248"/>
    </location>
    <ligand>
        <name>FMN</name>
        <dbReference type="ChEBI" id="CHEBI:58210"/>
    </ligand>
</feature>
<feature type="site" description="Interacts with tRNA; defines subfamily-specific binding signature" evidence="9">
    <location>
        <position position="333"/>
    </location>
</feature>
<dbReference type="SUPFAM" id="SSF51395">
    <property type="entry name" value="FMN-linked oxidoreductases"/>
    <property type="match status" value="1"/>
</dbReference>
<dbReference type="InterPro" id="IPR004653">
    <property type="entry name" value="DusA"/>
</dbReference>
<proteinExistence type="inferred from homology"/>
<evidence type="ECO:0000256" key="10">
    <source>
        <dbReference type="PIRNR" id="PIRNR006621"/>
    </source>
</evidence>
<organism evidence="13 14">
    <name type="scientific">Microbulbifer aestuariivivens</name>
    <dbReference type="NCBI Taxonomy" id="1908308"/>
    <lineage>
        <taxon>Bacteria</taxon>
        <taxon>Pseudomonadati</taxon>
        <taxon>Pseudomonadota</taxon>
        <taxon>Gammaproteobacteria</taxon>
        <taxon>Cellvibrionales</taxon>
        <taxon>Microbulbiferaceae</taxon>
        <taxon>Microbulbifer</taxon>
    </lineage>
</organism>
<evidence type="ECO:0000256" key="1">
    <source>
        <dbReference type="ARBA" id="ARBA00001917"/>
    </source>
</evidence>
<protein>
    <recommendedName>
        <fullName evidence="9">tRNA-dihydrouridine(20/20a) synthase</fullName>
        <ecNumber evidence="9">1.3.1.91</ecNumber>
    </recommendedName>
    <alternativeName>
        <fullName evidence="9">U20-specific dihydrouridine synthase</fullName>
        <shortName evidence="9">U20-specific Dus</shortName>
    </alternativeName>
    <alternativeName>
        <fullName evidence="9">tRNA-dihydrouridine synthase A</fullName>
    </alternativeName>
</protein>
<evidence type="ECO:0000256" key="2">
    <source>
        <dbReference type="ARBA" id="ARBA00022555"/>
    </source>
</evidence>
<comment type="catalytic activity">
    <reaction evidence="9">
        <text>5,6-dihydrouridine(20a) in tRNA + NAD(+) = uridine(20a) in tRNA + NADH + H(+)</text>
        <dbReference type="Rhea" id="RHEA:53348"/>
        <dbReference type="Rhea" id="RHEA-COMP:13535"/>
        <dbReference type="Rhea" id="RHEA-COMP:13536"/>
        <dbReference type="ChEBI" id="CHEBI:15378"/>
        <dbReference type="ChEBI" id="CHEBI:57540"/>
        <dbReference type="ChEBI" id="CHEBI:57945"/>
        <dbReference type="ChEBI" id="CHEBI:65315"/>
        <dbReference type="ChEBI" id="CHEBI:74443"/>
    </reaction>
</comment>
<feature type="active site" description="Proton donor" evidence="9">
    <location>
        <position position="135"/>
    </location>
</feature>
<feature type="region of interest" description="Disordered" evidence="11">
    <location>
        <begin position="1"/>
        <end position="40"/>
    </location>
</feature>